<proteinExistence type="predicted"/>
<organism evidence="2 3">
    <name type="scientific">Patella caerulea</name>
    <name type="common">Rayed Mediterranean limpet</name>
    <dbReference type="NCBI Taxonomy" id="87958"/>
    <lineage>
        <taxon>Eukaryota</taxon>
        <taxon>Metazoa</taxon>
        <taxon>Spiralia</taxon>
        <taxon>Lophotrochozoa</taxon>
        <taxon>Mollusca</taxon>
        <taxon>Gastropoda</taxon>
        <taxon>Patellogastropoda</taxon>
        <taxon>Patelloidea</taxon>
        <taxon>Patellidae</taxon>
        <taxon>Patella</taxon>
    </lineage>
</organism>
<dbReference type="EMBL" id="JAZGQO010000007">
    <property type="protein sequence ID" value="KAK6183145.1"/>
    <property type="molecule type" value="Genomic_DNA"/>
</dbReference>
<accession>A0AAN8JUY2</accession>
<dbReference type="AlphaFoldDB" id="A0AAN8JUY2"/>
<sequence>MKSVLILFLAVLYLYLTLGSDADVTKTEKKAVKTENEVNDVFTSENLAKGFIKDKRAPSPGGFLFRRRYHRPHRYHHGYHRNRYYKHKSREEYEEMEEGRFFFGK</sequence>
<name>A0AAN8JUY2_PATCE</name>
<keyword evidence="1" id="KW-0732">Signal</keyword>
<protein>
    <submittedName>
        <fullName evidence="2">Uncharacterized protein</fullName>
    </submittedName>
</protein>
<gene>
    <name evidence="2" type="ORF">SNE40_010677</name>
</gene>
<reference evidence="2 3" key="1">
    <citation type="submission" date="2024-01" db="EMBL/GenBank/DDBJ databases">
        <title>The genome of the rayed Mediterranean limpet Patella caerulea (Linnaeus, 1758).</title>
        <authorList>
            <person name="Anh-Thu Weber A."/>
            <person name="Halstead-Nussloch G."/>
        </authorList>
    </citation>
    <scope>NUCLEOTIDE SEQUENCE [LARGE SCALE GENOMIC DNA]</scope>
    <source>
        <strain evidence="2">AATW-2023a</strain>
        <tissue evidence="2">Whole specimen</tissue>
    </source>
</reference>
<evidence type="ECO:0000313" key="3">
    <source>
        <dbReference type="Proteomes" id="UP001347796"/>
    </source>
</evidence>
<evidence type="ECO:0000313" key="2">
    <source>
        <dbReference type="EMBL" id="KAK6183145.1"/>
    </source>
</evidence>
<feature type="chain" id="PRO_5042866345" evidence="1">
    <location>
        <begin position="20"/>
        <end position="105"/>
    </location>
</feature>
<dbReference type="Proteomes" id="UP001347796">
    <property type="component" value="Unassembled WGS sequence"/>
</dbReference>
<keyword evidence="3" id="KW-1185">Reference proteome</keyword>
<feature type="signal peptide" evidence="1">
    <location>
        <begin position="1"/>
        <end position="19"/>
    </location>
</feature>
<evidence type="ECO:0000256" key="1">
    <source>
        <dbReference type="SAM" id="SignalP"/>
    </source>
</evidence>
<comment type="caution">
    <text evidence="2">The sequence shown here is derived from an EMBL/GenBank/DDBJ whole genome shotgun (WGS) entry which is preliminary data.</text>
</comment>